<dbReference type="AlphaFoldDB" id="A0A845AQ82"/>
<keyword evidence="3" id="KW-1185">Reference proteome</keyword>
<name>A0A845AQ82_9SPHN</name>
<dbReference type="OrthoDB" id="7410112at2"/>
<keyword evidence="1" id="KW-1133">Transmembrane helix</keyword>
<gene>
    <name evidence="2" type="ORF">GRI94_06955</name>
</gene>
<feature type="transmembrane region" description="Helical" evidence="1">
    <location>
        <begin position="44"/>
        <end position="62"/>
    </location>
</feature>
<evidence type="ECO:0000313" key="3">
    <source>
        <dbReference type="Proteomes" id="UP000446786"/>
    </source>
</evidence>
<reference evidence="2 3" key="1">
    <citation type="submission" date="2019-12" db="EMBL/GenBank/DDBJ databases">
        <title>Genomic-based taxomic classification of the family Erythrobacteraceae.</title>
        <authorList>
            <person name="Xu L."/>
        </authorList>
    </citation>
    <scope>NUCLEOTIDE SEQUENCE [LARGE SCALE GENOMIC DNA]</scope>
    <source>
        <strain evidence="2 3">JCM 16677</strain>
    </source>
</reference>
<keyword evidence="1" id="KW-0472">Membrane</keyword>
<evidence type="ECO:0000256" key="1">
    <source>
        <dbReference type="SAM" id="Phobius"/>
    </source>
</evidence>
<organism evidence="2 3">
    <name type="scientific">Parerythrobacter jejuensis</name>
    <dbReference type="NCBI Taxonomy" id="795812"/>
    <lineage>
        <taxon>Bacteria</taxon>
        <taxon>Pseudomonadati</taxon>
        <taxon>Pseudomonadota</taxon>
        <taxon>Alphaproteobacteria</taxon>
        <taxon>Sphingomonadales</taxon>
        <taxon>Erythrobacteraceae</taxon>
        <taxon>Parerythrobacter</taxon>
    </lineage>
</organism>
<dbReference type="RefSeq" id="WP_160778983.1">
    <property type="nucleotide sequence ID" value="NZ_BAAAZF010000001.1"/>
</dbReference>
<dbReference type="Proteomes" id="UP000446786">
    <property type="component" value="Unassembled WGS sequence"/>
</dbReference>
<accession>A0A845AQ82</accession>
<protein>
    <submittedName>
        <fullName evidence="2">Uncharacterized protein</fullName>
    </submittedName>
</protein>
<evidence type="ECO:0000313" key="2">
    <source>
        <dbReference type="EMBL" id="MXP31557.1"/>
    </source>
</evidence>
<keyword evidence="1" id="KW-0812">Transmembrane</keyword>
<comment type="caution">
    <text evidence="2">The sequence shown here is derived from an EMBL/GenBank/DDBJ whole genome shotgun (WGS) entry which is preliminary data.</text>
</comment>
<feature type="transmembrane region" description="Helical" evidence="1">
    <location>
        <begin position="12"/>
        <end position="32"/>
    </location>
</feature>
<proteinExistence type="predicted"/>
<dbReference type="EMBL" id="WTYE01000001">
    <property type="protein sequence ID" value="MXP31557.1"/>
    <property type="molecule type" value="Genomic_DNA"/>
</dbReference>
<sequence length="70" mass="7766">MTDDEKAKQRFMLLQLARLSGIIMAGLGVLIISGRLVDNPPLGYALFVVGAIEFFVLPIILAKRWKSPRP</sequence>